<protein>
    <submittedName>
        <fullName evidence="1">Uncharacterized protein</fullName>
    </submittedName>
</protein>
<sequence length="44" mass="4928">MKMVINDGNIQAFRLPLQLEYWVLSSIGAASLGKIRSCVKLFSE</sequence>
<evidence type="ECO:0000313" key="1">
    <source>
        <dbReference type="EMBL" id="SCB97274.1"/>
    </source>
</evidence>
<accession>A0A1C4ARU0</accession>
<organism evidence="1 2">
    <name type="scientific">Bacillus wiedmannii</name>
    <dbReference type="NCBI Taxonomy" id="1890302"/>
    <lineage>
        <taxon>Bacteria</taxon>
        <taxon>Bacillati</taxon>
        <taxon>Bacillota</taxon>
        <taxon>Bacilli</taxon>
        <taxon>Bacillales</taxon>
        <taxon>Bacillaceae</taxon>
        <taxon>Bacillus</taxon>
        <taxon>Bacillus cereus group</taxon>
    </lineage>
</organism>
<evidence type="ECO:0000313" key="2">
    <source>
        <dbReference type="Proteomes" id="UP000196052"/>
    </source>
</evidence>
<dbReference type="Proteomes" id="UP000196052">
    <property type="component" value="Unassembled WGS sequence"/>
</dbReference>
<reference evidence="2" key="1">
    <citation type="submission" date="2016-08" db="EMBL/GenBank/DDBJ databases">
        <authorList>
            <person name="Loux V."/>
            <person name="Rue O."/>
        </authorList>
    </citation>
    <scope>NUCLEOTIDE SEQUENCE [LARGE SCALE GENOMIC DNA]</scope>
    <source>
        <strain evidence="2">INRA Bc05-F1</strain>
    </source>
</reference>
<name>A0A1C4ARU0_9BACI</name>
<dbReference type="AlphaFoldDB" id="A0A1C4ARU0"/>
<proteinExistence type="predicted"/>
<gene>
    <name evidence="1" type="ORF">BC05F1_01032</name>
</gene>
<dbReference type="RefSeq" id="WP_258959554.1">
    <property type="nucleotide sequence ID" value="NZ_FMBE01000012.1"/>
</dbReference>
<dbReference type="EMBL" id="FMBE01000012">
    <property type="protein sequence ID" value="SCB97274.1"/>
    <property type="molecule type" value="Genomic_DNA"/>
</dbReference>